<organism evidence="5 6">
    <name type="scientific">Halioglobus maricola</name>
    <dbReference type="NCBI Taxonomy" id="2601894"/>
    <lineage>
        <taxon>Bacteria</taxon>
        <taxon>Pseudomonadati</taxon>
        <taxon>Pseudomonadota</taxon>
        <taxon>Gammaproteobacteria</taxon>
        <taxon>Cellvibrionales</taxon>
        <taxon>Halieaceae</taxon>
        <taxon>Halioglobus</taxon>
    </lineage>
</organism>
<dbReference type="Pfam" id="PF12833">
    <property type="entry name" value="HTH_18"/>
    <property type="match status" value="1"/>
</dbReference>
<dbReference type="GO" id="GO:0005829">
    <property type="term" value="C:cytosol"/>
    <property type="evidence" value="ECO:0007669"/>
    <property type="project" value="TreeGrafter"/>
</dbReference>
<dbReference type="OrthoDB" id="5582699at2"/>
<evidence type="ECO:0000313" key="6">
    <source>
        <dbReference type="Proteomes" id="UP000326287"/>
    </source>
</evidence>
<dbReference type="InterPro" id="IPR018060">
    <property type="entry name" value="HTH_AraC"/>
</dbReference>
<dbReference type="Gene3D" id="1.10.10.60">
    <property type="entry name" value="Homeodomain-like"/>
    <property type="match status" value="1"/>
</dbReference>
<dbReference type="PANTHER" id="PTHR47894">
    <property type="entry name" value="HTH-TYPE TRANSCRIPTIONAL REGULATOR GADX"/>
    <property type="match status" value="1"/>
</dbReference>
<protein>
    <submittedName>
        <fullName evidence="5">AraC family transcriptional regulator</fullName>
    </submittedName>
</protein>
<keyword evidence="3" id="KW-0804">Transcription</keyword>
<evidence type="ECO:0000256" key="2">
    <source>
        <dbReference type="ARBA" id="ARBA00023125"/>
    </source>
</evidence>
<evidence type="ECO:0000256" key="3">
    <source>
        <dbReference type="ARBA" id="ARBA00023163"/>
    </source>
</evidence>
<dbReference type="GO" id="GO:0003700">
    <property type="term" value="F:DNA-binding transcription factor activity"/>
    <property type="evidence" value="ECO:0007669"/>
    <property type="project" value="InterPro"/>
</dbReference>
<gene>
    <name evidence="5" type="ORF">EY643_08425</name>
</gene>
<reference evidence="5 6" key="1">
    <citation type="submission" date="2019-02" db="EMBL/GenBank/DDBJ databases">
        <authorList>
            <person name="Li S.-H."/>
        </authorList>
    </citation>
    <scope>NUCLEOTIDE SEQUENCE [LARGE SCALE GENOMIC DNA]</scope>
    <source>
        <strain evidence="5 6">IMCC14385</strain>
    </source>
</reference>
<dbReference type="Pfam" id="PF12625">
    <property type="entry name" value="Arabinose_bd"/>
    <property type="match status" value="1"/>
</dbReference>
<dbReference type="InterPro" id="IPR009057">
    <property type="entry name" value="Homeodomain-like_sf"/>
</dbReference>
<keyword evidence="2" id="KW-0238">DNA-binding</keyword>
<dbReference type="PRINTS" id="PR00032">
    <property type="entry name" value="HTHARAC"/>
</dbReference>
<dbReference type="SMART" id="SM00342">
    <property type="entry name" value="HTH_ARAC"/>
    <property type="match status" value="1"/>
</dbReference>
<dbReference type="KEGG" id="halc:EY643_08425"/>
<dbReference type="PANTHER" id="PTHR47894:SF1">
    <property type="entry name" value="HTH-TYPE TRANSCRIPTIONAL REGULATOR VQSM"/>
    <property type="match status" value="1"/>
</dbReference>
<accession>A0A5P9NJJ1</accession>
<proteinExistence type="predicted"/>
<dbReference type="SUPFAM" id="SSF46689">
    <property type="entry name" value="Homeodomain-like"/>
    <property type="match status" value="1"/>
</dbReference>
<name>A0A5P9NJJ1_9GAMM</name>
<dbReference type="GO" id="GO:0000976">
    <property type="term" value="F:transcription cis-regulatory region binding"/>
    <property type="evidence" value="ECO:0007669"/>
    <property type="project" value="TreeGrafter"/>
</dbReference>
<evidence type="ECO:0000313" key="5">
    <source>
        <dbReference type="EMBL" id="QFU75676.1"/>
    </source>
</evidence>
<dbReference type="InterPro" id="IPR020449">
    <property type="entry name" value="Tscrpt_reg_AraC-type_HTH"/>
</dbReference>
<keyword evidence="6" id="KW-1185">Reference proteome</keyword>
<keyword evidence="1" id="KW-0805">Transcription regulation</keyword>
<dbReference type="EMBL" id="CP036422">
    <property type="protein sequence ID" value="QFU75676.1"/>
    <property type="molecule type" value="Genomic_DNA"/>
</dbReference>
<evidence type="ECO:0000259" key="4">
    <source>
        <dbReference type="PROSITE" id="PS01124"/>
    </source>
</evidence>
<sequence>MVVGIHERVTILFSVAFNDRLKSWLQQGSRGHFDKHNQPAGYMAEVTVAAKKVSRLFDYLDHIGLDAAAIGARVNLAPATVTALDPDYALPLRQYSLLYKHAVEAMQTLKEPLPWAAGVGSEAFQLMCHCMISARTLGDAIELAARYEHMLYPMIGHRVQLERVGDEARLTYHIRFTERGAALAPQGWDRAEYQDTVAKASGLLVWHGLCGWLIGRSLATNSLRINAPFLNAAYSQSLKTIFNCEPEFDADANYFAFAASDLERRLVHTDESLRHFLEDAVYELFMLEQRNASTSAAIRSLIAIDLPVGLPSFAQVAQYLNMSESSLRRRLQAEDTSYQKLKDEVRCRVAVDKLLNEDVKVADLSDYLGFTEPSSFVRSFKSWTGETPSSYRQNIIDLNVGNGAQP</sequence>
<evidence type="ECO:0000256" key="1">
    <source>
        <dbReference type="ARBA" id="ARBA00023015"/>
    </source>
</evidence>
<dbReference type="InterPro" id="IPR032687">
    <property type="entry name" value="AraC-type_N"/>
</dbReference>
<dbReference type="Proteomes" id="UP000326287">
    <property type="component" value="Chromosome"/>
</dbReference>
<dbReference type="AlphaFoldDB" id="A0A5P9NJJ1"/>
<dbReference type="PROSITE" id="PS01124">
    <property type="entry name" value="HTH_ARAC_FAMILY_2"/>
    <property type="match status" value="1"/>
</dbReference>
<feature type="domain" description="HTH araC/xylS-type" evidence="4">
    <location>
        <begin position="296"/>
        <end position="394"/>
    </location>
</feature>